<feature type="signal peptide" evidence="1">
    <location>
        <begin position="1"/>
        <end position="20"/>
    </location>
</feature>
<dbReference type="Proteomes" id="UP000494161">
    <property type="component" value="Unassembled WGS sequence"/>
</dbReference>
<protein>
    <submittedName>
        <fullName evidence="2">Uncharacterized protein</fullName>
    </submittedName>
</protein>
<keyword evidence="3" id="KW-1185">Reference proteome</keyword>
<comment type="caution">
    <text evidence="2">The sequence shown here is derived from an EMBL/GenBank/DDBJ whole genome shotgun (WGS) entry which is preliminary data.</text>
</comment>
<reference evidence="2 3" key="1">
    <citation type="submission" date="2020-04" db="EMBL/GenBank/DDBJ databases">
        <authorList>
            <person name="De Canck E."/>
        </authorList>
    </citation>
    <scope>NUCLEOTIDE SEQUENCE [LARGE SCALE GENOMIC DNA]</scope>
    <source>
        <strain evidence="2 3">LMG 7053</strain>
    </source>
</reference>
<evidence type="ECO:0000313" key="2">
    <source>
        <dbReference type="EMBL" id="CAB3955827.1"/>
    </source>
</evidence>
<evidence type="ECO:0000256" key="1">
    <source>
        <dbReference type="SAM" id="SignalP"/>
    </source>
</evidence>
<gene>
    <name evidence="2" type="ORF">LMG7053_04818</name>
</gene>
<organism evidence="2 3">
    <name type="scientific">Achromobacter ruhlandii</name>
    <dbReference type="NCBI Taxonomy" id="72557"/>
    <lineage>
        <taxon>Bacteria</taxon>
        <taxon>Pseudomonadati</taxon>
        <taxon>Pseudomonadota</taxon>
        <taxon>Betaproteobacteria</taxon>
        <taxon>Burkholderiales</taxon>
        <taxon>Alcaligenaceae</taxon>
        <taxon>Achromobacter</taxon>
    </lineage>
</organism>
<keyword evidence="1" id="KW-0732">Signal</keyword>
<dbReference type="RefSeq" id="WP_175224399.1">
    <property type="nucleotide sequence ID" value="NZ_CADILJ010000065.1"/>
</dbReference>
<dbReference type="EMBL" id="CADILJ010000065">
    <property type="protein sequence ID" value="CAB3955827.1"/>
    <property type="molecule type" value="Genomic_DNA"/>
</dbReference>
<accession>A0ABM8M0X0</accession>
<feature type="chain" id="PRO_5046610431" evidence="1">
    <location>
        <begin position="21"/>
        <end position="220"/>
    </location>
</feature>
<sequence length="220" mass="22590">MFGIAALIAAIAGAALQAKASSDARRNQQRVIQDNLMRQQGFQREAEQAALDRAKEFAPELRQEKQQQLEQAATDQMIQPVEQAAPAMQDQSAVQGNVSADYTAGRAKSQAEQLRSANALASILGKITGAGRLRQNEALGMAETGQLIDRLKSFSQGSGNAAQVGITRAGNPNGGMMLAGGLLQAGGTAAAAAGTGGGAAGGSAWTGNTNGMSGNWLPVR</sequence>
<name>A0ABM8M0X0_9BURK</name>
<evidence type="ECO:0000313" key="3">
    <source>
        <dbReference type="Proteomes" id="UP000494161"/>
    </source>
</evidence>
<proteinExistence type="predicted"/>